<name>A0A2H0KTH1_9BACT</name>
<dbReference type="AlphaFoldDB" id="A0A2H0KTH1"/>
<gene>
    <name evidence="1" type="ORF">COV84_01420</name>
</gene>
<protein>
    <submittedName>
        <fullName evidence="1">Uncharacterized protein</fullName>
    </submittedName>
</protein>
<organism evidence="1 2">
    <name type="scientific">Candidatus Portnoybacteria bacterium CG11_big_fil_rev_8_21_14_0_20_40_15</name>
    <dbReference type="NCBI Taxonomy" id="1974817"/>
    <lineage>
        <taxon>Bacteria</taxon>
        <taxon>Candidatus Portnoyibacteriota</taxon>
    </lineage>
</organism>
<evidence type="ECO:0000313" key="2">
    <source>
        <dbReference type="Proteomes" id="UP000229317"/>
    </source>
</evidence>
<proteinExistence type="predicted"/>
<dbReference type="EMBL" id="PCVO01000021">
    <property type="protein sequence ID" value="PIQ75416.1"/>
    <property type="molecule type" value="Genomic_DNA"/>
</dbReference>
<sequence>MKYKNSLKKGSVRYIVFKEANKWYAIGLEFNIVEEGDDPSEALFFLFEAIRGYVNSAIKIKARPQILNQRADKEYENLWDVLQEKKRSSVAKKSIPPIFTFGERALATV</sequence>
<dbReference type="Proteomes" id="UP000229317">
    <property type="component" value="Unassembled WGS sequence"/>
</dbReference>
<comment type="caution">
    <text evidence="1">The sequence shown here is derived from an EMBL/GenBank/DDBJ whole genome shotgun (WGS) entry which is preliminary data.</text>
</comment>
<reference evidence="1 2" key="1">
    <citation type="submission" date="2017-09" db="EMBL/GenBank/DDBJ databases">
        <title>Depth-based differentiation of microbial function through sediment-hosted aquifers and enrichment of novel symbionts in the deep terrestrial subsurface.</title>
        <authorList>
            <person name="Probst A.J."/>
            <person name="Ladd B."/>
            <person name="Jarett J.K."/>
            <person name="Geller-Mcgrath D.E."/>
            <person name="Sieber C.M."/>
            <person name="Emerson J.B."/>
            <person name="Anantharaman K."/>
            <person name="Thomas B.C."/>
            <person name="Malmstrom R."/>
            <person name="Stieglmeier M."/>
            <person name="Klingl A."/>
            <person name="Woyke T."/>
            <person name="Ryan C.M."/>
            <person name="Banfield J.F."/>
        </authorList>
    </citation>
    <scope>NUCLEOTIDE SEQUENCE [LARGE SCALE GENOMIC DNA]</scope>
    <source>
        <strain evidence="1">CG11_big_fil_rev_8_21_14_0_20_40_15</strain>
    </source>
</reference>
<accession>A0A2H0KTH1</accession>
<evidence type="ECO:0000313" key="1">
    <source>
        <dbReference type="EMBL" id="PIQ75416.1"/>
    </source>
</evidence>